<evidence type="ECO:0000313" key="1">
    <source>
        <dbReference type="EMBL" id="EFQ03556.1"/>
    </source>
</evidence>
<dbReference type="EMBL" id="AECS01000039">
    <property type="protein sequence ID" value="EFQ03556.1"/>
    <property type="molecule type" value="Genomic_DNA"/>
</dbReference>
<dbReference type="AlphaFoldDB" id="E2ZDJ4"/>
<organism evidence="1 2">
    <name type="scientific">Megasphaera micronuciformis F0359</name>
    <dbReference type="NCBI Taxonomy" id="706434"/>
    <lineage>
        <taxon>Bacteria</taxon>
        <taxon>Bacillati</taxon>
        <taxon>Bacillota</taxon>
        <taxon>Negativicutes</taxon>
        <taxon>Veillonellales</taxon>
        <taxon>Veillonellaceae</taxon>
        <taxon>Megasphaera</taxon>
    </lineage>
</organism>
<comment type="caution">
    <text evidence="1">The sequence shown here is derived from an EMBL/GenBank/DDBJ whole genome shotgun (WGS) entry which is preliminary data.</text>
</comment>
<reference evidence="1 2" key="1">
    <citation type="submission" date="2010-08" db="EMBL/GenBank/DDBJ databases">
        <authorList>
            <person name="Weinstock G."/>
            <person name="Sodergren E."/>
            <person name="Clifton S."/>
            <person name="Fulton L."/>
            <person name="Fulton B."/>
            <person name="Courtney L."/>
            <person name="Fronick C."/>
            <person name="Harrison M."/>
            <person name="Strong C."/>
            <person name="Farmer C."/>
            <person name="Delahaunty K."/>
            <person name="Markovic C."/>
            <person name="Hall O."/>
            <person name="Minx P."/>
            <person name="Tomlinson C."/>
            <person name="Mitreva M."/>
            <person name="Hou S."/>
            <person name="Chen J."/>
            <person name="Wollam A."/>
            <person name="Pepin K.H."/>
            <person name="Johnson M."/>
            <person name="Bhonagiri V."/>
            <person name="Zhang X."/>
            <person name="Suruliraj S."/>
            <person name="Warren W."/>
            <person name="Chinwalla A."/>
            <person name="Mardis E.R."/>
            <person name="Wilson R.K."/>
        </authorList>
    </citation>
    <scope>NUCLEOTIDE SEQUENCE [LARGE SCALE GENOMIC DNA]</scope>
    <source>
        <strain evidence="1 2">F0359</strain>
    </source>
</reference>
<dbReference type="HOGENOM" id="CLU_2955191_0_0_9"/>
<protein>
    <submittedName>
        <fullName evidence="1">Uncharacterized protein</fullName>
    </submittedName>
</protein>
<evidence type="ECO:0000313" key="2">
    <source>
        <dbReference type="Proteomes" id="UP000003195"/>
    </source>
</evidence>
<sequence length="59" mass="6695">MSPFLVLFTPLNLKKKRAKPIRFCCILSNGRVKYTSGTGSIDADIIIDFYRIHCSCREG</sequence>
<dbReference type="Proteomes" id="UP000003195">
    <property type="component" value="Unassembled WGS sequence"/>
</dbReference>
<dbReference type="STRING" id="706434.HMPREF9429_01497"/>
<keyword evidence="2" id="KW-1185">Reference proteome</keyword>
<accession>E2ZDJ4</accession>
<proteinExistence type="predicted"/>
<name>E2ZDJ4_9FIRM</name>
<gene>
    <name evidence="1" type="ORF">HMPREF9429_01497</name>
</gene>